<dbReference type="Proteomes" id="UP000192472">
    <property type="component" value="Unassembled WGS sequence"/>
</dbReference>
<keyword evidence="3" id="KW-0812">Transmembrane</keyword>
<accession>A0A1W2G7E4</accession>
<name>A0A1W2G7E4_REIFA</name>
<dbReference type="GO" id="GO:0006355">
    <property type="term" value="P:regulation of DNA-templated transcription"/>
    <property type="evidence" value="ECO:0007669"/>
    <property type="project" value="InterPro"/>
</dbReference>
<keyword evidence="3" id="KW-1133">Transmembrane helix</keyword>
<evidence type="ECO:0000256" key="2">
    <source>
        <dbReference type="PROSITE-ProRule" id="PRU01091"/>
    </source>
</evidence>
<dbReference type="InterPro" id="IPR016032">
    <property type="entry name" value="Sig_transdc_resp-reg_C-effctor"/>
</dbReference>
<dbReference type="PROSITE" id="PS51755">
    <property type="entry name" value="OMPR_PHOB"/>
    <property type="match status" value="1"/>
</dbReference>
<dbReference type="Gene3D" id="1.10.10.10">
    <property type="entry name" value="Winged helix-like DNA-binding domain superfamily/Winged helix DNA-binding domain"/>
    <property type="match status" value="1"/>
</dbReference>
<dbReference type="RefSeq" id="WP_084371253.1">
    <property type="nucleotide sequence ID" value="NZ_FWYF01000001.1"/>
</dbReference>
<dbReference type="GO" id="GO:0000160">
    <property type="term" value="P:phosphorelay signal transduction system"/>
    <property type="evidence" value="ECO:0007669"/>
    <property type="project" value="InterPro"/>
</dbReference>
<keyword evidence="3" id="KW-0472">Membrane</keyword>
<dbReference type="AlphaFoldDB" id="A0A1W2G7E4"/>
<dbReference type="OrthoDB" id="113438at2"/>
<proteinExistence type="predicted"/>
<feature type="domain" description="OmpR/PhoB-type" evidence="4">
    <location>
        <begin position="2"/>
        <end position="105"/>
    </location>
</feature>
<dbReference type="STRING" id="692418.SAMN04488029_0949"/>
<dbReference type="GO" id="GO:0003677">
    <property type="term" value="F:DNA binding"/>
    <property type="evidence" value="ECO:0007669"/>
    <property type="project" value="UniProtKB-UniRule"/>
</dbReference>
<keyword evidence="6" id="KW-1185">Reference proteome</keyword>
<feature type="transmembrane region" description="Helical" evidence="3">
    <location>
        <begin position="118"/>
        <end position="137"/>
    </location>
</feature>
<evidence type="ECO:0000313" key="6">
    <source>
        <dbReference type="Proteomes" id="UP000192472"/>
    </source>
</evidence>
<gene>
    <name evidence="5" type="ORF">SAMN04488029_0949</name>
</gene>
<sequence>MNIVKLNSHLEINGSTDELIIKEEGIKNVIKVENQVMKILLLLIEYDGKLVEKGTFIREIWDGNKLSGEKALTKNIFKIRNILKTNKIENVALETIPKKGYRLVVVDDPINSRESGRVRYVIAVGLIFIGVVGFFFFKKESERPKLHYFNIDEIGNDSIIYLGNEKLQIIKNDSLIEVSNVTKSKSQD</sequence>
<dbReference type="InterPro" id="IPR036388">
    <property type="entry name" value="WH-like_DNA-bd_sf"/>
</dbReference>
<dbReference type="EMBL" id="FWYF01000001">
    <property type="protein sequence ID" value="SMD32600.1"/>
    <property type="molecule type" value="Genomic_DNA"/>
</dbReference>
<dbReference type="SUPFAM" id="SSF46894">
    <property type="entry name" value="C-terminal effector domain of the bipartite response regulators"/>
    <property type="match status" value="1"/>
</dbReference>
<organism evidence="5 6">
    <name type="scientific">Reichenbachiella faecimaris</name>
    <dbReference type="NCBI Taxonomy" id="692418"/>
    <lineage>
        <taxon>Bacteria</taxon>
        <taxon>Pseudomonadati</taxon>
        <taxon>Bacteroidota</taxon>
        <taxon>Cytophagia</taxon>
        <taxon>Cytophagales</taxon>
        <taxon>Reichenbachiellaceae</taxon>
        <taxon>Reichenbachiella</taxon>
    </lineage>
</organism>
<feature type="DNA-binding region" description="OmpR/PhoB-type" evidence="2">
    <location>
        <begin position="2"/>
        <end position="105"/>
    </location>
</feature>
<dbReference type="Pfam" id="PF00486">
    <property type="entry name" value="Trans_reg_C"/>
    <property type="match status" value="1"/>
</dbReference>
<protein>
    <submittedName>
        <fullName evidence="5">DNA-binding winged helix-turn-helix (WHTH) domain-containing protein</fullName>
    </submittedName>
</protein>
<evidence type="ECO:0000256" key="1">
    <source>
        <dbReference type="ARBA" id="ARBA00023125"/>
    </source>
</evidence>
<evidence type="ECO:0000313" key="5">
    <source>
        <dbReference type="EMBL" id="SMD32600.1"/>
    </source>
</evidence>
<keyword evidence="1 2" id="KW-0238">DNA-binding</keyword>
<dbReference type="InterPro" id="IPR001867">
    <property type="entry name" value="OmpR/PhoB-type_DNA-bd"/>
</dbReference>
<evidence type="ECO:0000256" key="3">
    <source>
        <dbReference type="SAM" id="Phobius"/>
    </source>
</evidence>
<evidence type="ECO:0000259" key="4">
    <source>
        <dbReference type="PROSITE" id="PS51755"/>
    </source>
</evidence>
<reference evidence="5 6" key="1">
    <citation type="submission" date="2017-04" db="EMBL/GenBank/DDBJ databases">
        <authorList>
            <person name="Afonso C.L."/>
            <person name="Miller P.J."/>
            <person name="Scott M.A."/>
            <person name="Spackman E."/>
            <person name="Goraichik I."/>
            <person name="Dimitrov K.M."/>
            <person name="Suarez D.L."/>
            <person name="Swayne D.E."/>
        </authorList>
    </citation>
    <scope>NUCLEOTIDE SEQUENCE [LARGE SCALE GENOMIC DNA]</scope>
    <source>
        <strain evidence="5 6">DSM 26133</strain>
    </source>
</reference>